<organism evidence="1 2">
    <name type="scientific">Hericium alpestre</name>
    <dbReference type="NCBI Taxonomy" id="135208"/>
    <lineage>
        <taxon>Eukaryota</taxon>
        <taxon>Fungi</taxon>
        <taxon>Dikarya</taxon>
        <taxon>Basidiomycota</taxon>
        <taxon>Agaricomycotina</taxon>
        <taxon>Agaricomycetes</taxon>
        <taxon>Russulales</taxon>
        <taxon>Hericiaceae</taxon>
        <taxon>Hericium</taxon>
    </lineage>
</organism>
<dbReference type="AlphaFoldDB" id="A0A4Z0A3Z6"/>
<evidence type="ECO:0000313" key="1">
    <source>
        <dbReference type="EMBL" id="TFY81746.1"/>
    </source>
</evidence>
<reference evidence="1 2" key="1">
    <citation type="submission" date="2019-02" db="EMBL/GenBank/DDBJ databases">
        <title>Genome sequencing of the rare red list fungi Hericium alpestre (H. flagellum).</title>
        <authorList>
            <person name="Buettner E."/>
            <person name="Kellner H."/>
        </authorList>
    </citation>
    <scope>NUCLEOTIDE SEQUENCE [LARGE SCALE GENOMIC DNA]</scope>
    <source>
        <strain evidence="1 2">DSM 108284</strain>
    </source>
</reference>
<comment type="caution">
    <text evidence="1">The sequence shown here is derived from an EMBL/GenBank/DDBJ whole genome shotgun (WGS) entry which is preliminary data.</text>
</comment>
<evidence type="ECO:0008006" key="3">
    <source>
        <dbReference type="Google" id="ProtNLM"/>
    </source>
</evidence>
<sequence>MHNQLPHDIVYRILTHIPTFSTLDAAVRVSKHIHTAFALHPRSILTAVCQNENRDCWPAVARLVHYKLTGEFIADETQVNSILFDHEAVTTYCKYNGIIYGFVYLFRRRYTVDCAPLTLEQVDVVYRALCRLWLYQARFGKAWSQWLIESLPKSKQRTPGPLFEERKAFVKAFSMFEMLSLAAVYRFLDHELRQWLCAHDEFGFDTTDEVSGVSLELIAHELPELCQIMDYLNELSPVYVQSRKVNEDFLVYELELPDGLSKFGLEALILGCKHVSSNQCNLCHATGWHMWSCTNIAHAAGYWGSAFEFAEMFMAEDAWFDEKFSNPFVLALQEHSYWYRNLFEDVLKFAGLGPWKDQLVCDPCMRGLLINHTTECWMEKMAQLDW</sequence>
<keyword evidence="2" id="KW-1185">Reference proteome</keyword>
<dbReference type="OrthoDB" id="3317715at2759"/>
<dbReference type="Proteomes" id="UP000298061">
    <property type="component" value="Unassembled WGS sequence"/>
</dbReference>
<name>A0A4Z0A3Z6_9AGAM</name>
<gene>
    <name evidence="1" type="ORF">EWM64_g2267</name>
</gene>
<protein>
    <recommendedName>
        <fullName evidence="3">F-box domain-containing protein</fullName>
    </recommendedName>
</protein>
<accession>A0A4Z0A3Z6</accession>
<evidence type="ECO:0000313" key="2">
    <source>
        <dbReference type="Proteomes" id="UP000298061"/>
    </source>
</evidence>
<dbReference type="EMBL" id="SFCI01000178">
    <property type="protein sequence ID" value="TFY81746.1"/>
    <property type="molecule type" value="Genomic_DNA"/>
</dbReference>
<proteinExistence type="predicted"/>